<name>A0ABR7HJR4_9FIRM</name>
<dbReference type="InterPro" id="IPR027417">
    <property type="entry name" value="P-loop_NTPase"/>
</dbReference>
<dbReference type="SUPFAM" id="SSF52540">
    <property type="entry name" value="P-loop containing nucleoside triphosphate hydrolases"/>
    <property type="match status" value="1"/>
</dbReference>
<dbReference type="Gene3D" id="1.10.8.730">
    <property type="match status" value="1"/>
</dbReference>
<dbReference type="InterPro" id="IPR051162">
    <property type="entry name" value="T4SS_component"/>
</dbReference>
<reference evidence="1 2" key="1">
    <citation type="submission" date="2020-08" db="EMBL/GenBank/DDBJ databases">
        <title>Genome public.</title>
        <authorList>
            <person name="Liu C."/>
            <person name="Sun Q."/>
        </authorList>
    </citation>
    <scope>NUCLEOTIDE SEQUENCE [LARGE SCALE GENOMIC DNA]</scope>
    <source>
        <strain evidence="1 2">NSJ-71</strain>
    </source>
</reference>
<dbReference type="RefSeq" id="WP_186935039.1">
    <property type="nucleotide sequence ID" value="NZ_JACOPS010000002.1"/>
</dbReference>
<comment type="caution">
    <text evidence="1">The sequence shown here is derived from an EMBL/GenBank/DDBJ whole genome shotgun (WGS) entry which is preliminary data.</text>
</comment>
<evidence type="ECO:0000313" key="1">
    <source>
        <dbReference type="EMBL" id="MBC5727769.1"/>
    </source>
</evidence>
<dbReference type="EMBL" id="JACOPS010000002">
    <property type="protein sequence ID" value="MBC5727769.1"/>
    <property type="molecule type" value="Genomic_DNA"/>
</dbReference>
<organism evidence="1 2">
    <name type="scientific">Ruminococcus intestinalis</name>
    <dbReference type="NCBI Taxonomy" id="2763066"/>
    <lineage>
        <taxon>Bacteria</taxon>
        <taxon>Bacillati</taxon>
        <taxon>Bacillota</taxon>
        <taxon>Clostridia</taxon>
        <taxon>Eubacteriales</taxon>
        <taxon>Oscillospiraceae</taxon>
        <taxon>Ruminococcus</taxon>
    </lineage>
</organism>
<sequence length="800" mass="92301">MSKKDRKLNKAIKNNNTRVQNFFEIAEIKEDHILTTRNEEKYFLEVKPKNITVLSKPIRLGIIDSLTNIISELPKSEILCLNNSQNYENNIRHLENLKSKENNAAIAALDIKDIEYMNNIKSAMSTSRSFFIILRTSQQDSRQLVNHALQLCAEQNFNVQLAEKKDIKKMLSIYLEHTSYDEELTDWDGEQYGLPKYESLKSFVDIIAPSIMDFKHRRYYIVGNTYRKVFAIRRYKTETEQTAILSEIGEMGGVTLHIYNERVTPSEQEKIFEKAERKNMGDIAEAKTMSKSIDSKENILDIEKILKESHRTKEEFIHCSVYVEVIANSLKELRDMQTKVCSTLNKNHIKYDELYMQQRDGFASVAPFGLDMFDKEFARVLPASSVANLFPFSYSGKTDPKGLFFGRAVHGGNILADIDHRDTDKTNGHIAIFGNSGEGKSFLIKLLICLFRQQQKKVYSMDSDKECIDVTNGLGGTNIDMLSGKYFINVMQPRLLNDPLDDSYTDDEPVAFKHKTIISQHIAFLKDFFKTYNPAITTAELDTLEIMLEELYKKFHITDRTDLNKLTNVDYPILSDLFKEVERQLNIYDEVSKINGKEMLFTKDTLRNLALCIRSICIGTDSTFFNGYTNIPNADHINFDVKNLLNTNENLKNAMYFNILSFMNNKFLTEGNTVVIVDELHEVIKSLIVIMYLRSFVKRGRKKNSNLVIASQNIEDLMIPGVVEYTKPFFSIPTHRFLFYPGTVNIKEYKAITNMLDEEWELIQISKRGHCLYCCGNERYYLQIIAPEYKKELFGTAGGK</sequence>
<protein>
    <submittedName>
        <fullName evidence="1">Type VI secretion protein</fullName>
    </submittedName>
</protein>
<dbReference type="PANTHER" id="PTHR30121:SF6">
    <property type="entry name" value="SLR6007 PROTEIN"/>
    <property type="match status" value="1"/>
</dbReference>
<keyword evidence="2" id="KW-1185">Reference proteome</keyword>
<evidence type="ECO:0000313" key="2">
    <source>
        <dbReference type="Proteomes" id="UP000636755"/>
    </source>
</evidence>
<dbReference type="Gene3D" id="3.40.50.300">
    <property type="entry name" value="P-loop containing nucleotide triphosphate hydrolases"/>
    <property type="match status" value="1"/>
</dbReference>
<accession>A0ABR7HJR4</accession>
<gene>
    <name evidence="1" type="ORF">H8R91_04365</name>
</gene>
<dbReference type="Proteomes" id="UP000636755">
    <property type="component" value="Unassembled WGS sequence"/>
</dbReference>
<dbReference type="PANTHER" id="PTHR30121">
    <property type="entry name" value="UNCHARACTERIZED PROTEIN YJGR-RELATED"/>
    <property type="match status" value="1"/>
</dbReference>
<proteinExistence type="predicted"/>